<dbReference type="RefSeq" id="WP_006199428.1">
    <property type="nucleotide sequence ID" value="NZ_AGSN01000005.1"/>
</dbReference>
<keyword evidence="8 13" id="KW-1133">Transmembrane helix</keyword>
<dbReference type="PANTHER" id="PTHR40659">
    <property type="entry name" value="NICKEL/COBALT EFFLUX SYSTEM RCNA"/>
    <property type="match status" value="1"/>
</dbReference>
<accession>G6Y2A9</accession>
<keyword evidence="17" id="KW-1185">Reference proteome</keyword>
<evidence type="ECO:0000256" key="9">
    <source>
        <dbReference type="ARBA" id="ARBA00023065"/>
    </source>
</evidence>
<evidence type="ECO:0000256" key="10">
    <source>
        <dbReference type="ARBA" id="ARBA00023112"/>
    </source>
</evidence>
<keyword evidence="7 13" id="KW-0812">Transmembrane</keyword>
<evidence type="ECO:0000256" key="13">
    <source>
        <dbReference type="RuleBase" id="RU362101"/>
    </source>
</evidence>
<feature type="transmembrane region" description="Helical" evidence="13">
    <location>
        <begin position="79"/>
        <end position="98"/>
    </location>
</feature>
<keyword evidence="4 13" id="KW-0813">Transport</keyword>
<evidence type="ECO:0000256" key="2">
    <source>
        <dbReference type="ARBA" id="ARBA00004651"/>
    </source>
</evidence>
<evidence type="ECO:0000313" key="17">
    <source>
        <dbReference type="Proteomes" id="UP000002949"/>
    </source>
</evidence>
<reference evidence="16 17" key="1">
    <citation type="journal article" date="2012" name="J. Bacteriol.">
        <title>Draft Genome Sequence of Plant Growth-Promoting Rhizobium Mesorhizobium amorphae, Isolated from Zinc-Lead Mine Tailings.</title>
        <authorList>
            <person name="Hao X."/>
            <person name="Lin Y."/>
            <person name="Johnstone L."/>
            <person name="Baltrus D.A."/>
            <person name="Miller S.J."/>
            <person name="Wei G."/>
            <person name="Rensing C."/>
        </authorList>
    </citation>
    <scope>NUCLEOTIDE SEQUENCE [LARGE SCALE GENOMIC DNA]</scope>
    <source>
        <strain evidence="16 17">CCNWGS0123</strain>
    </source>
</reference>
<dbReference type="InterPro" id="IPR011541">
    <property type="entry name" value="Ni/Co_transpt_high_affinity"/>
</dbReference>
<feature type="transmembrane region" description="Helical" evidence="13">
    <location>
        <begin position="119"/>
        <end position="144"/>
    </location>
</feature>
<dbReference type="EMBL" id="AGSN01000005">
    <property type="protein sequence ID" value="EHH14092.1"/>
    <property type="molecule type" value="Genomic_DNA"/>
</dbReference>
<keyword evidence="9" id="KW-0406">Ion transport</keyword>
<dbReference type="STRING" id="1082933.A6B35_27780"/>
<dbReference type="AlphaFoldDB" id="G6Y2A9"/>
<gene>
    <name evidence="16" type="ORF">MEA186_00235</name>
</gene>
<keyword evidence="15" id="KW-0732">Signal</keyword>
<feature type="chain" id="PRO_5003490251" description="Nickel/cobalt efflux system" evidence="15">
    <location>
        <begin position="28"/>
        <end position="389"/>
    </location>
</feature>
<feature type="transmembrane region" description="Helical" evidence="13">
    <location>
        <begin position="156"/>
        <end position="175"/>
    </location>
</feature>
<dbReference type="GO" id="GO:0046583">
    <property type="term" value="F:monoatomic cation efflux transmembrane transporter activity"/>
    <property type="evidence" value="ECO:0007669"/>
    <property type="project" value="TreeGrafter"/>
</dbReference>
<feature type="transmembrane region" description="Helical" evidence="13">
    <location>
        <begin position="288"/>
        <end position="310"/>
    </location>
</feature>
<keyword evidence="6" id="KW-0533">Nickel</keyword>
<protein>
    <recommendedName>
        <fullName evidence="13">Nickel/cobalt efflux system</fullName>
    </recommendedName>
</protein>
<sequence>MKPSLRMALGLVAAALLMTHFLGSAHAQSSLGIGTNDGMAPTASGPFAHILMWINLRQQEFYRALAAAMKAMRQDGSKMWLLIALSFAYGIFHAAGPGHGKAVISSYMVANEVALKRGILLSFVSALLQGLTAIAVMLLAYFVLRGTSVSMTDAAWLMEIMSFVFVTLFGAWLLWRKLGPTVLRLFGAGPAYSLSAAHAHSHGGHSHAGHSHAAHAPSAHSHARHDHDHSNHDHSHDHDHGAHAHDHHDHGAHAHHDRAAGEVCETCGHSHAPDPSLLSGDRFDWRTAWSAVAAVGIRPCSGALIVLSFALLNGLWLGGLLSVLAMSLGTAITVSALATLAVTAKNWAVYFAGDGRMGNRIHSIVEIGGAAFVFLFGLLLLSASLTGGV</sequence>
<keyword evidence="11 13" id="KW-0472">Membrane</keyword>
<dbReference type="eggNOG" id="COG2215">
    <property type="taxonomic scope" value="Bacteria"/>
</dbReference>
<dbReference type="GO" id="GO:0015099">
    <property type="term" value="F:nickel cation transmembrane transporter activity"/>
    <property type="evidence" value="ECO:0007669"/>
    <property type="project" value="UniProtKB-UniRule"/>
</dbReference>
<evidence type="ECO:0000256" key="1">
    <source>
        <dbReference type="ARBA" id="ARBA00002510"/>
    </source>
</evidence>
<dbReference type="GO" id="GO:0010045">
    <property type="term" value="P:response to nickel cation"/>
    <property type="evidence" value="ECO:0007669"/>
    <property type="project" value="TreeGrafter"/>
</dbReference>
<evidence type="ECO:0000256" key="4">
    <source>
        <dbReference type="ARBA" id="ARBA00022448"/>
    </source>
</evidence>
<dbReference type="Proteomes" id="UP000002949">
    <property type="component" value="Unassembled WGS sequence"/>
</dbReference>
<evidence type="ECO:0000256" key="5">
    <source>
        <dbReference type="ARBA" id="ARBA00022475"/>
    </source>
</evidence>
<feature type="transmembrane region" description="Helical" evidence="13">
    <location>
        <begin position="316"/>
        <end position="343"/>
    </location>
</feature>
<evidence type="ECO:0000256" key="8">
    <source>
        <dbReference type="ARBA" id="ARBA00022989"/>
    </source>
</evidence>
<evidence type="ECO:0000256" key="3">
    <source>
        <dbReference type="ARBA" id="ARBA00022426"/>
    </source>
</evidence>
<proteinExistence type="inferred from homology"/>
<feature type="transmembrane region" description="Helical" evidence="13">
    <location>
        <begin position="364"/>
        <end position="385"/>
    </location>
</feature>
<dbReference type="GO" id="GO:0006824">
    <property type="term" value="P:cobalt ion transport"/>
    <property type="evidence" value="ECO:0007669"/>
    <property type="project" value="UniProtKB-KW"/>
</dbReference>
<evidence type="ECO:0000256" key="6">
    <source>
        <dbReference type="ARBA" id="ARBA00022596"/>
    </source>
</evidence>
<name>G6Y2A9_9HYPH</name>
<dbReference type="GO" id="GO:0005886">
    <property type="term" value="C:plasma membrane"/>
    <property type="evidence" value="ECO:0007669"/>
    <property type="project" value="UniProtKB-SubCell"/>
</dbReference>
<evidence type="ECO:0000256" key="12">
    <source>
        <dbReference type="ARBA" id="ARBA00023285"/>
    </source>
</evidence>
<dbReference type="Pfam" id="PF03824">
    <property type="entry name" value="NicO"/>
    <property type="match status" value="1"/>
</dbReference>
<evidence type="ECO:0000256" key="14">
    <source>
        <dbReference type="SAM" id="MobiDB-lite"/>
    </source>
</evidence>
<dbReference type="GO" id="GO:0032025">
    <property type="term" value="P:response to cobalt ion"/>
    <property type="evidence" value="ECO:0007669"/>
    <property type="project" value="TreeGrafter"/>
</dbReference>
<keyword evidence="12" id="KW-0170">Cobalt</keyword>
<evidence type="ECO:0000256" key="15">
    <source>
        <dbReference type="SAM" id="SignalP"/>
    </source>
</evidence>
<feature type="signal peptide" evidence="15">
    <location>
        <begin position="1"/>
        <end position="27"/>
    </location>
</feature>
<dbReference type="PANTHER" id="PTHR40659:SF1">
    <property type="entry name" value="NICKEL_COBALT EFFLUX SYSTEM RCNA"/>
    <property type="match status" value="1"/>
</dbReference>
<evidence type="ECO:0000256" key="7">
    <source>
        <dbReference type="ARBA" id="ARBA00022692"/>
    </source>
</evidence>
<feature type="region of interest" description="Disordered" evidence="14">
    <location>
        <begin position="199"/>
        <end position="257"/>
    </location>
</feature>
<keyword evidence="10" id="KW-0921">Nickel transport</keyword>
<evidence type="ECO:0000256" key="11">
    <source>
        <dbReference type="ARBA" id="ARBA00023136"/>
    </source>
</evidence>
<keyword evidence="5" id="KW-1003">Cell membrane</keyword>
<keyword evidence="3" id="KW-0171">Cobalt transport</keyword>
<comment type="subcellular location">
    <subcellularLocation>
        <location evidence="2 13">Cell membrane</location>
        <topology evidence="2 13">Multi-pass membrane protein</topology>
    </subcellularLocation>
</comment>
<comment type="similarity">
    <text evidence="13">Belongs to the NiCoT transporter (TC 2.A.52) family.</text>
</comment>
<evidence type="ECO:0000313" key="16">
    <source>
        <dbReference type="EMBL" id="EHH14092.1"/>
    </source>
</evidence>
<feature type="compositionally biased region" description="Basic residues" evidence="14">
    <location>
        <begin position="199"/>
        <end position="213"/>
    </location>
</feature>
<comment type="function">
    <text evidence="1">Efflux system for nickel and cobalt.</text>
</comment>
<dbReference type="PATRIC" id="fig|1082933.3.peg.44"/>
<organism evidence="16 17">
    <name type="scientific">Mesorhizobium amorphae CCNWGS0123</name>
    <dbReference type="NCBI Taxonomy" id="1082933"/>
    <lineage>
        <taxon>Bacteria</taxon>
        <taxon>Pseudomonadati</taxon>
        <taxon>Pseudomonadota</taxon>
        <taxon>Alphaproteobacteria</taxon>
        <taxon>Hyphomicrobiales</taxon>
        <taxon>Phyllobacteriaceae</taxon>
        <taxon>Mesorhizobium</taxon>
    </lineage>
</organism>
<feature type="compositionally biased region" description="Basic and acidic residues" evidence="14">
    <location>
        <begin position="225"/>
        <end position="257"/>
    </location>
</feature>
<dbReference type="InterPro" id="IPR051224">
    <property type="entry name" value="NiCoT_RcnA"/>
</dbReference>